<comment type="caution">
    <text evidence="2">The sequence shown here is derived from an EMBL/GenBank/DDBJ whole genome shotgun (WGS) entry which is preliminary data.</text>
</comment>
<proteinExistence type="predicted"/>
<evidence type="ECO:0000313" key="2">
    <source>
        <dbReference type="EMBL" id="KAB8296334.1"/>
    </source>
</evidence>
<dbReference type="AlphaFoldDB" id="A0A5N6K2R9"/>
<sequence length="772" mass="87624">MKPHQLLSSSKFPITIGMTQSACIVPRLKELVNLKEFYEDMAKWNSGIEEEEGELDTEILQRMQDTASKYKCVFPEFKELDDWLKTSVGKLLARTSVKLLVGKKRIIEKYDLKEFATAIKPFIDTSKQKDGGVSQSLWPLVKVARIFTKAPILKAGIVFVDLPGIHDTSAARNAIARNHLKNLNISCVVSPSVRAGSDKGVHEMLNSIQKRNMQFDGLFTAESLFFVVSKIDDSLSVERYISDHPDLEIKLKDDINRIKETEARLEAIEQELEVLVSRHQKVIQKITKLDKIINNNLSGRVTAGQKCKRDIKNVLVDSTCPEATLSQAQNARRNFQMEVQIKEFEVGRKEIGEKDALKPLQIFCLSAQAFMNLCTGRQSKALESGFFTRDDTGIPKFRDALIATTWESRLRNARTFNEEVANAAALLDIWSADTIIDFKMRAYERAIVDAKLDEMYGALEQEFVELNVDTSYDIERLVEDQLYPKFEGIAKKAYKEEKENNAFMKHMLTLWDQTLHKKLPALRKPYNKRVDILITEFADLSLSAAGNVLASLLDSFENIQDRVLAHRRRLKQGASDVFADSDASGKDIWRFIKTECEETWQEIYQSCGDETGTGMYERNKEAHKVHLKGDGGLAMYNSASTKMQEAFQEACKSLPGKFQRVFTDSLDIIKQEFIDVLGQHTASGTRHNARRVHSNLEMNLCHALEPHFKQLYKAWQAGPEIELQNQQGPIPDGPSDSELSHDLDELLRGGTYDQMDIAGTASYVDHEEEDLF</sequence>
<gene>
    <name evidence="2" type="ORF">EYC80_009099</name>
</gene>
<dbReference type="EMBL" id="VIGI01000009">
    <property type="protein sequence ID" value="KAB8296334.1"/>
    <property type="molecule type" value="Genomic_DNA"/>
</dbReference>
<dbReference type="InterPro" id="IPR027417">
    <property type="entry name" value="P-loop_NTPase"/>
</dbReference>
<dbReference type="Gene3D" id="3.40.50.300">
    <property type="entry name" value="P-loop containing nucleotide triphosphate hydrolases"/>
    <property type="match status" value="1"/>
</dbReference>
<dbReference type="Proteomes" id="UP000326757">
    <property type="component" value="Unassembled WGS sequence"/>
</dbReference>
<evidence type="ECO:0000313" key="3">
    <source>
        <dbReference type="Proteomes" id="UP000326757"/>
    </source>
</evidence>
<accession>A0A5N6K2R9</accession>
<protein>
    <submittedName>
        <fullName evidence="2">Uncharacterized protein</fullName>
    </submittedName>
</protein>
<organism evidence="2 3">
    <name type="scientific">Monilinia laxa</name>
    <name type="common">Brown rot fungus</name>
    <name type="synonym">Sclerotinia laxa</name>
    <dbReference type="NCBI Taxonomy" id="61186"/>
    <lineage>
        <taxon>Eukaryota</taxon>
        <taxon>Fungi</taxon>
        <taxon>Dikarya</taxon>
        <taxon>Ascomycota</taxon>
        <taxon>Pezizomycotina</taxon>
        <taxon>Leotiomycetes</taxon>
        <taxon>Helotiales</taxon>
        <taxon>Sclerotiniaceae</taxon>
        <taxon>Monilinia</taxon>
    </lineage>
</organism>
<feature type="coiled-coil region" evidence="1">
    <location>
        <begin position="251"/>
        <end position="285"/>
    </location>
</feature>
<reference evidence="2 3" key="1">
    <citation type="submission" date="2019-06" db="EMBL/GenBank/DDBJ databases">
        <title>Genome Sequence of the Brown Rot Fungal Pathogen Monilinia laxa.</title>
        <authorList>
            <person name="De Miccolis Angelini R.M."/>
            <person name="Landi L."/>
            <person name="Abate D."/>
            <person name="Pollastro S."/>
            <person name="Romanazzi G."/>
            <person name="Faretra F."/>
        </authorList>
    </citation>
    <scope>NUCLEOTIDE SEQUENCE [LARGE SCALE GENOMIC DNA]</scope>
    <source>
        <strain evidence="2 3">Mlax316</strain>
    </source>
</reference>
<keyword evidence="3" id="KW-1185">Reference proteome</keyword>
<dbReference type="SUPFAM" id="SSF52540">
    <property type="entry name" value="P-loop containing nucleoside triphosphate hydrolases"/>
    <property type="match status" value="1"/>
</dbReference>
<dbReference type="OrthoDB" id="3598281at2759"/>
<dbReference type="PANTHER" id="PTHR36681">
    <property type="entry name" value="NUCLEAR GTPASE, GERMINAL CENTER-ASSOCIATED, TANDEM DUPLICATE 3"/>
    <property type="match status" value="1"/>
</dbReference>
<keyword evidence="1" id="KW-0175">Coiled coil</keyword>
<evidence type="ECO:0000256" key="1">
    <source>
        <dbReference type="SAM" id="Coils"/>
    </source>
</evidence>
<dbReference type="PANTHER" id="PTHR36681:SF3">
    <property type="entry name" value="NUCLEAR GTPASE, GERMINAL CENTER-ASSOCIATED, TANDEM DUPLICATE 3"/>
    <property type="match status" value="1"/>
</dbReference>
<name>A0A5N6K2R9_MONLA</name>